<proteinExistence type="predicted"/>
<name>A0A1J9QBN0_9EURO</name>
<protein>
    <submittedName>
        <fullName evidence="1">Uncharacterized protein</fullName>
    </submittedName>
</protein>
<comment type="caution">
    <text evidence="1">The sequence shown here is derived from an EMBL/GenBank/DDBJ whole genome shotgun (WGS) entry which is preliminary data.</text>
</comment>
<dbReference type="Proteomes" id="UP000182235">
    <property type="component" value="Unassembled WGS sequence"/>
</dbReference>
<evidence type="ECO:0000313" key="1">
    <source>
        <dbReference type="EMBL" id="OJD13308.1"/>
    </source>
</evidence>
<dbReference type="AlphaFoldDB" id="A0A1J9QBN0"/>
<dbReference type="EMBL" id="LGRN01000313">
    <property type="protein sequence ID" value="OJD13308.1"/>
    <property type="molecule type" value="Genomic_DNA"/>
</dbReference>
<gene>
    <name evidence="1" type="ORF">AJ78_06232</name>
</gene>
<organism evidence="1 2">
    <name type="scientific">Emergomyces pasteurianus Ep9510</name>
    <dbReference type="NCBI Taxonomy" id="1447872"/>
    <lineage>
        <taxon>Eukaryota</taxon>
        <taxon>Fungi</taxon>
        <taxon>Dikarya</taxon>
        <taxon>Ascomycota</taxon>
        <taxon>Pezizomycotina</taxon>
        <taxon>Eurotiomycetes</taxon>
        <taxon>Eurotiomycetidae</taxon>
        <taxon>Onygenales</taxon>
        <taxon>Ajellomycetaceae</taxon>
        <taxon>Emergomyces</taxon>
    </lineage>
</organism>
<reference evidence="1 2" key="1">
    <citation type="submission" date="2015-07" db="EMBL/GenBank/DDBJ databases">
        <title>Emmonsia species relationships and genome sequence.</title>
        <authorList>
            <consortium name="The Broad Institute Genomics Platform"/>
            <person name="Cuomo C.A."/>
            <person name="Munoz J.F."/>
            <person name="Imamovic A."/>
            <person name="Priest M.E."/>
            <person name="Young S."/>
            <person name="Clay O.K."/>
            <person name="McEwen J.G."/>
        </authorList>
    </citation>
    <scope>NUCLEOTIDE SEQUENCE [LARGE SCALE GENOMIC DNA]</scope>
    <source>
        <strain evidence="1 2">UAMH 9510</strain>
    </source>
</reference>
<evidence type="ECO:0000313" key="2">
    <source>
        <dbReference type="Proteomes" id="UP000182235"/>
    </source>
</evidence>
<dbReference type="VEuPathDB" id="FungiDB:AJ78_06232"/>
<accession>A0A1J9QBN0</accession>
<sequence length="205" mass="23424">MRLPFRIDLNGTQLSFANHTYETNVRKYERVVLKTSTETHDKPFKEDDELSEEDYKFFKKAVMRQLEEMARKSLGDALGGKVARYFKRPTHTLTVAFAFNLRSAFGYGDWTGWCYLLGGTGFNEHLRIEIDLAKMKFIDELKASEASSIFHANYNGEPHLLKVILDMPAMVFVISIVLAVKSEHIAAHNDLTYATAVMCHNFMAS</sequence>
<keyword evidence="2" id="KW-1185">Reference proteome</keyword>